<dbReference type="InterPro" id="IPR050213">
    <property type="entry name" value="GST_superfamily"/>
</dbReference>
<dbReference type="AlphaFoldDB" id="A0AAF3F726"/>
<evidence type="ECO:0000259" key="6">
    <source>
        <dbReference type="PROSITE" id="PS50404"/>
    </source>
</evidence>
<evidence type="ECO:0000256" key="1">
    <source>
        <dbReference type="ARBA" id="ARBA00012452"/>
    </source>
</evidence>
<keyword evidence="2" id="KW-0808">Transferase</keyword>
<dbReference type="InterPro" id="IPR004045">
    <property type="entry name" value="Glutathione_S-Trfase_N"/>
</dbReference>
<organism evidence="8 9">
    <name type="scientific">Mesorhabditis belari</name>
    <dbReference type="NCBI Taxonomy" id="2138241"/>
    <lineage>
        <taxon>Eukaryota</taxon>
        <taxon>Metazoa</taxon>
        <taxon>Ecdysozoa</taxon>
        <taxon>Nematoda</taxon>
        <taxon>Chromadorea</taxon>
        <taxon>Rhabditida</taxon>
        <taxon>Rhabditina</taxon>
        <taxon>Rhabditomorpha</taxon>
        <taxon>Rhabditoidea</taxon>
        <taxon>Rhabditidae</taxon>
        <taxon>Mesorhabditinae</taxon>
        <taxon>Mesorhabditis</taxon>
    </lineage>
</organism>
<accession>A0AAF3F726</accession>
<dbReference type="SFLD" id="SFLDS00019">
    <property type="entry name" value="Glutathione_Transferase_(cytos"/>
    <property type="match status" value="1"/>
</dbReference>
<evidence type="ECO:0000313" key="8">
    <source>
        <dbReference type="Proteomes" id="UP000887575"/>
    </source>
</evidence>
<reference evidence="9" key="1">
    <citation type="submission" date="2024-02" db="UniProtKB">
        <authorList>
            <consortium name="WormBaseParasite"/>
        </authorList>
    </citation>
    <scope>IDENTIFICATION</scope>
</reference>
<evidence type="ECO:0000256" key="3">
    <source>
        <dbReference type="ARBA" id="ARBA00038317"/>
    </source>
</evidence>
<dbReference type="InterPro" id="IPR036249">
    <property type="entry name" value="Thioredoxin-like_sf"/>
</dbReference>
<dbReference type="EC" id="2.5.1.18" evidence="1"/>
<keyword evidence="8" id="KW-1185">Reference proteome</keyword>
<dbReference type="CDD" id="cd03039">
    <property type="entry name" value="GST_N_Sigma_like"/>
    <property type="match status" value="1"/>
</dbReference>
<comment type="similarity">
    <text evidence="3">Belongs to the GST superfamily. Sigma family.</text>
</comment>
<dbReference type="GO" id="GO:0005737">
    <property type="term" value="C:cytoplasm"/>
    <property type="evidence" value="ECO:0007669"/>
    <property type="project" value="UniProtKB-ARBA"/>
</dbReference>
<evidence type="ECO:0000256" key="2">
    <source>
        <dbReference type="ARBA" id="ARBA00022679"/>
    </source>
</evidence>
<dbReference type="PANTHER" id="PTHR11571:SF224">
    <property type="entry name" value="HEMATOPOIETIC PROSTAGLANDIN D SYNTHASE"/>
    <property type="match status" value="1"/>
</dbReference>
<evidence type="ECO:0000259" key="7">
    <source>
        <dbReference type="PROSITE" id="PS50405"/>
    </source>
</evidence>
<dbReference type="Proteomes" id="UP000887575">
    <property type="component" value="Unassembled WGS sequence"/>
</dbReference>
<dbReference type="FunFam" id="1.20.1050.10:FF:000031">
    <property type="entry name" value="Glutathione S-Transferase"/>
    <property type="match status" value="1"/>
</dbReference>
<feature type="domain" description="GST C-terminal" evidence="7">
    <location>
        <begin position="83"/>
        <end position="208"/>
    </location>
</feature>
<comment type="catalytic activity">
    <reaction evidence="4">
        <text>RX + glutathione = an S-substituted glutathione + a halide anion + H(+)</text>
        <dbReference type="Rhea" id="RHEA:16437"/>
        <dbReference type="ChEBI" id="CHEBI:15378"/>
        <dbReference type="ChEBI" id="CHEBI:16042"/>
        <dbReference type="ChEBI" id="CHEBI:17792"/>
        <dbReference type="ChEBI" id="CHEBI:57925"/>
        <dbReference type="ChEBI" id="CHEBI:90779"/>
        <dbReference type="EC" id="2.5.1.18"/>
    </reaction>
</comment>
<dbReference type="PROSITE" id="PS50405">
    <property type="entry name" value="GST_CTER"/>
    <property type="match status" value="1"/>
</dbReference>
<dbReference type="InterPro" id="IPR004046">
    <property type="entry name" value="GST_C"/>
</dbReference>
<dbReference type="Gene3D" id="1.20.1050.10">
    <property type="match status" value="1"/>
</dbReference>
<dbReference type="CDD" id="cd03192">
    <property type="entry name" value="GST_C_Sigma_like"/>
    <property type="match status" value="1"/>
</dbReference>
<dbReference type="FunFam" id="3.40.30.10:FF:000258">
    <property type="entry name" value="Glutathione S-transferase"/>
    <property type="match status" value="1"/>
</dbReference>
<evidence type="ECO:0000256" key="4">
    <source>
        <dbReference type="ARBA" id="ARBA00047960"/>
    </source>
</evidence>
<dbReference type="SFLD" id="SFLDG00363">
    <property type="entry name" value="AMPS_(cytGST):_Alpha-__Mu-__Pi"/>
    <property type="match status" value="1"/>
</dbReference>
<dbReference type="Gene3D" id="3.40.30.10">
    <property type="entry name" value="Glutaredoxin"/>
    <property type="match status" value="1"/>
</dbReference>
<dbReference type="PANTHER" id="PTHR11571">
    <property type="entry name" value="GLUTATHIONE S-TRANSFERASE"/>
    <property type="match status" value="1"/>
</dbReference>
<dbReference type="SUPFAM" id="SSF47616">
    <property type="entry name" value="GST C-terminal domain-like"/>
    <property type="match status" value="1"/>
</dbReference>
<dbReference type="Pfam" id="PF02798">
    <property type="entry name" value="GST_N"/>
    <property type="match status" value="1"/>
</dbReference>
<dbReference type="SFLD" id="SFLDG01205">
    <property type="entry name" value="AMPS.1"/>
    <property type="match status" value="1"/>
</dbReference>
<dbReference type="SUPFAM" id="SSF52833">
    <property type="entry name" value="Thioredoxin-like"/>
    <property type="match status" value="1"/>
</dbReference>
<dbReference type="PROSITE" id="PS50404">
    <property type="entry name" value="GST_NTER"/>
    <property type="match status" value="1"/>
</dbReference>
<protein>
    <recommendedName>
        <fullName evidence="1">glutathione transferase</fullName>
        <ecNumber evidence="1">2.5.1.18</ecNumber>
    </recommendedName>
    <alternativeName>
        <fullName evidence="5">GST class-sigma</fullName>
    </alternativeName>
</protein>
<dbReference type="InterPro" id="IPR036282">
    <property type="entry name" value="Glutathione-S-Trfase_C_sf"/>
</dbReference>
<feature type="domain" description="GST N-terminal" evidence="6">
    <location>
        <begin position="2"/>
        <end position="81"/>
    </location>
</feature>
<evidence type="ECO:0000256" key="5">
    <source>
        <dbReference type="ARBA" id="ARBA00078118"/>
    </source>
</evidence>
<dbReference type="InterPro" id="IPR040079">
    <property type="entry name" value="Glutathione_S-Trfase"/>
</dbReference>
<sequence>MPHYKLIYFAVRGKGEFIRQLFTLAGIEFEDFRQPLGSDEWPAMKRETPYGYLPVLEVDGKQLGQANAIAKFIANEHGLNGSNAWEAALIDSVGIHYDSLFEACRPFYKSWLKISDQTMEEAFKLSVEPGRDEFFPAICKFLRGNESGYIIGEKPSWIDLLVADHCTTFLRYNPNYLDKYPEAKAHMERIHSIPAIKKWIEAQPQTEI</sequence>
<dbReference type="InterPro" id="IPR010987">
    <property type="entry name" value="Glutathione-S-Trfase_C-like"/>
</dbReference>
<proteinExistence type="inferred from homology"/>
<dbReference type="Pfam" id="PF14497">
    <property type="entry name" value="GST_C_3"/>
    <property type="match status" value="1"/>
</dbReference>
<evidence type="ECO:0000313" key="9">
    <source>
        <dbReference type="WBParaSite" id="MBELARI_LOCUS2728"/>
    </source>
</evidence>
<dbReference type="GO" id="GO:0004364">
    <property type="term" value="F:glutathione transferase activity"/>
    <property type="evidence" value="ECO:0007669"/>
    <property type="project" value="UniProtKB-EC"/>
</dbReference>
<dbReference type="WBParaSite" id="MBELARI_LOCUS2728">
    <property type="protein sequence ID" value="MBELARI_LOCUS2728"/>
    <property type="gene ID" value="MBELARI_LOCUS2728"/>
</dbReference>
<dbReference type="GO" id="GO:0006749">
    <property type="term" value="P:glutathione metabolic process"/>
    <property type="evidence" value="ECO:0007669"/>
    <property type="project" value="TreeGrafter"/>
</dbReference>
<name>A0AAF3F726_9BILA</name>